<dbReference type="EMBL" id="MU267621">
    <property type="protein sequence ID" value="KAH7913952.1"/>
    <property type="molecule type" value="Genomic_DNA"/>
</dbReference>
<evidence type="ECO:0000313" key="2">
    <source>
        <dbReference type="Proteomes" id="UP000790377"/>
    </source>
</evidence>
<organism evidence="1 2">
    <name type="scientific">Hygrophoropsis aurantiaca</name>
    <dbReference type="NCBI Taxonomy" id="72124"/>
    <lineage>
        <taxon>Eukaryota</taxon>
        <taxon>Fungi</taxon>
        <taxon>Dikarya</taxon>
        <taxon>Basidiomycota</taxon>
        <taxon>Agaricomycotina</taxon>
        <taxon>Agaricomycetes</taxon>
        <taxon>Agaricomycetidae</taxon>
        <taxon>Boletales</taxon>
        <taxon>Coniophorineae</taxon>
        <taxon>Hygrophoropsidaceae</taxon>
        <taxon>Hygrophoropsis</taxon>
    </lineage>
</organism>
<sequence length="446" mass="49909">MFYHLESATMNEMLEDDIKDIRETIYVGIVGFTVLIWDHLITFDDEIELIWQGKKGLLVYLFLLNRYITPLGFIINMVAYTLPSWPKSTFVINVSCKREVRSLIILYRCSHFVRYEGAMTVIGIQIAGLMMFIRVRAMYTNKKFVLFSVAFLFAIWTAVTGWLLASATATRAKQTVSGLFALVLKMLCVCKPLIFPSYLKACTMVFNSKPTMMASASAWLPLLYDTVVFSLTLKATVPSIRNKQTGHVFRTLLANGLLYYSVICTVNLVLTIMILQAPEGLKNISAQLELLLTVAMMSRITLNLRKQALYGPTPSNTRDDVVFYPLSFARPQTYSNASIGSFHTRPGSSLSLSIPPPSYHSRAGSSSSTSNAQPSITRKHDPIRHARPRLSTIFSATSTPYARSPVDELSQERYEMENQETNGSESNIETQPGRAGNVYCEPACGV</sequence>
<comment type="caution">
    <text evidence="1">The sequence shown here is derived from an EMBL/GenBank/DDBJ whole genome shotgun (WGS) entry which is preliminary data.</text>
</comment>
<evidence type="ECO:0000313" key="1">
    <source>
        <dbReference type="EMBL" id="KAH7913952.1"/>
    </source>
</evidence>
<dbReference type="Proteomes" id="UP000790377">
    <property type="component" value="Unassembled WGS sequence"/>
</dbReference>
<proteinExistence type="predicted"/>
<keyword evidence="2" id="KW-1185">Reference proteome</keyword>
<accession>A0ACB8AN25</accession>
<protein>
    <submittedName>
        <fullName evidence="1">Uncharacterized protein</fullName>
    </submittedName>
</protein>
<gene>
    <name evidence="1" type="ORF">BJ138DRAFT_1214535</name>
</gene>
<reference evidence="1" key="1">
    <citation type="journal article" date="2021" name="New Phytol.">
        <title>Evolutionary innovations through gain and loss of genes in the ectomycorrhizal Boletales.</title>
        <authorList>
            <person name="Wu G."/>
            <person name="Miyauchi S."/>
            <person name="Morin E."/>
            <person name="Kuo A."/>
            <person name="Drula E."/>
            <person name="Varga T."/>
            <person name="Kohler A."/>
            <person name="Feng B."/>
            <person name="Cao Y."/>
            <person name="Lipzen A."/>
            <person name="Daum C."/>
            <person name="Hundley H."/>
            <person name="Pangilinan J."/>
            <person name="Johnson J."/>
            <person name="Barry K."/>
            <person name="LaButti K."/>
            <person name="Ng V."/>
            <person name="Ahrendt S."/>
            <person name="Min B."/>
            <person name="Choi I.G."/>
            <person name="Park H."/>
            <person name="Plett J.M."/>
            <person name="Magnuson J."/>
            <person name="Spatafora J.W."/>
            <person name="Nagy L.G."/>
            <person name="Henrissat B."/>
            <person name="Grigoriev I.V."/>
            <person name="Yang Z.L."/>
            <person name="Xu J."/>
            <person name="Martin F.M."/>
        </authorList>
    </citation>
    <scope>NUCLEOTIDE SEQUENCE</scope>
    <source>
        <strain evidence="1">ATCC 28755</strain>
    </source>
</reference>
<name>A0ACB8AN25_9AGAM</name>